<comment type="subcellular location">
    <subcellularLocation>
        <location evidence="1">Membrane</location>
    </subcellularLocation>
</comment>
<dbReference type="InterPro" id="IPR013783">
    <property type="entry name" value="Ig-like_fold"/>
</dbReference>
<dbReference type="GO" id="GO:0005886">
    <property type="term" value="C:plasma membrane"/>
    <property type="evidence" value="ECO:0007669"/>
    <property type="project" value="TreeGrafter"/>
</dbReference>
<evidence type="ECO:0000256" key="3">
    <source>
        <dbReference type="ARBA" id="ARBA00023136"/>
    </source>
</evidence>
<dbReference type="InterPro" id="IPR050671">
    <property type="entry name" value="CD300_family_receptors"/>
</dbReference>
<dbReference type="Pfam" id="PF07686">
    <property type="entry name" value="V-set"/>
    <property type="match status" value="1"/>
</dbReference>
<dbReference type="Ensembl" id="ENSFTIT00000026245.1">
    <property type="protein sequence ID" value="ENSFTIP00000025185.1"/>
    <property type="gene ID" value="ENSFTIG00000016036.1"/>
</dbReference>
<protein>
    <recommendedName>
        <fullName evidence="7">Ig-like domain-containing protein</fullName>
    </recommendedName>
</protein>
<feature type="region of interest" description="Disordered" evidence="4">
    <location>
        <begin position="215"/>
        <end position="240"/>
    </location>
</feature>
<feature type="transmembrane region" description="Helical" evidence="5">
    <location>
        <begin position="166"/>
        <end position="189"/>
    </location>
</feature>
<feature type="domain" description="Ig-like" evidence="7">
    <location>
        <begin position="14"/>
        <end position="121"/>
    </location>
</feature>
<dbReference type="PROSITE" id="PS50835">
    <property type="entry name" value="IG_LIKE"/>
    <property type="match status" value="1"/>
</dbReference>
<keyword evidence="2 5" id="KW-0812">Transmembrane</keyword>
<name>A0A8C4VC29_FALTI</name>
<evidence type="ECO:0000256" key="6">
    <source>
        <dbReference type="SAM" id="SignalP"/>
    </source>
</evidence>
<accession>A0A8C4VC29</accession>
<sequence>MMGILLGWSWLLLPVCQALVVPREISGHAGEKLSLRCWYPRGYEDYNKYWCEGASRHSCRKVVETAGRDVPQQHGRVSIQDSHIFCVVLLTVQNLSETDAGSYWCGVERTGSDLMEPVTVRVLPAVAATPAAPLATLSPWISSTMMEHTPATNATTMGPRGPVLNMVLLSLMVVLLSLLALAGSTRLLCILCRRCRRREGNGALVCLVPGTPRCPSQDMGDKPTLGTGLQGAPHSQQHRKPALEAVLSATQVCAAPRKPGIATELDDSPVYDNLLNLAEVRAPGAGSVGSTGR</sequence>
<dbReference type="Gene3D" id="2.60.40.10">
    <property type="entry name" value="Immunoglobulins"/>
    <property type="match status" value="1"/>
</dbReference>
<evidence type="ECO:0000256" key="5">
    <source>
        <dbReference type="SAM" id="Phobius"/>
    </source>
</evidence>
<dbReference type="OrthoDB" id="8920197at2759"/>
<dbReference type="PANTHER" id="PTHR11860:SF87">
    <property type="entry name" value="CMRF35-LIKE MOLECULE 8"/>
    <property type="match status" value="1"/>
</dbReference>
<dbReference type="PANTHER" id="PTHR11860">
    <property type="entry name" value="POLYMERIC-IMMUNOGLOBULIN RECEPTOR"/>
    <property type="match status" value="1"/>
</dbReference>
<organism evidence="8 9">
    <name type="scientific">Falco tinnunculus</name>
    <name type="common">Common kestrel</name>
    <dbReference type="NCBI Taxonomy" id="100819"/>
    <lineage>
        <taxon>Eukaryota</taxon>
        <taxon>Metazoa</taxon>
        <taxon>Chordata</taxon>
        <taxon>Craniata</taxon>
        <taxon>Vertebrata</taxon>
        <taxon>Euteleostomi</taxon>
        <taxon>Archelosauria</taxon>
        <taxon>Archosauria</taxon>
        <taxon>Dinosauria</taxon>
        <taxon>Saurischia</taxon>
        <taxon>Theropoda</taxon>
        <taxon>Coelurosauria</taxon>
        <taxon>Aves</taxon>
        <taxon>Neognathae</taxon>
        <taxon>Neoaves</taxon>
        <taxon>Telluraves</taxon>
        <taxon>Australaves</taxon>
        <taxon>Falconiformes</taxon>
        <taxon>Falconidae</taxon>
        <taxon>Falco</taxon>
    </lineage>
</organism>
<evidence type="ECO:0000256" key="1">
    <source>
        <dbReference type="ARBA" id="ARBA00004370"/>
    </source>
</evidence>
<dbReference type="InterPro" id="IPR003599">
    <property type="entry name" value="Ig_sub"/>
</dbReference>
<dbReference type="AlphaFoldDB" id="A0A8C4VC29"/>
<dbReference type="InterPro" id="IPR036179">
    <property type="entry name" value="Ig-like_dom_sf"/>
</dbReference>
<feature type="chain" id="PRO_5034837480" description="Ig-like domain-containing protein" evidence="6">
    <location>
        <begin position="19"/>
        <end position="293"/>
    </location>
</feature>
<keyword evidence="5" id="KW-1133">Transmembrane helix</keyword>
<dbReference type="GO" id="GO:0004888">
    <property type="term" value="F:transmembrane signaling receptor activity"/>
    <property type="evidence" value="ECO:0007669"/>
    <property type="project" value="TreeGrafter"/>
</dbReference>
<dbReference type="Proteomes" id="UP000694562">
    <property type="component" value="Unplaced"/>
</dbReference>
<evidence type="ECO:0000256" key="2">
    <source>
        <dbReference type="ARBA" id="ARBA00022692"/>
    </source>
</evidence>
<evidence type="ECO:0000313" key="8">
    <source>
        <dbReference type="Ensembl" id="ENSFTIP00000025185.1"/>
    </source>
</evidence>
<reference evidence="8" key="1">
    <citation type="submission" date="2025-08" db="UniProtKB">
        <authorList>
            <consortium name="Ensembl"/>
        </authorList>
    </citation>
    <scope>IDENTIFICATION</scope>
</reference>
<feature type="signal peptide" evidence="6">
    <location>
        <begin position="1"/>
        <end position="18"/>
    </location>
</feature>
<keyword evidence="3 5" id="KW-0472">Membrane</keyword>
<evidence type="ECO:0000313" key="9">
    <source>
        <dbReference type="Proteomes" id="UP000694562"/>
    </source>
</evidence>
<dbReference type="InterPro" id="IPR007110">
    <property type="entry name" value="Ig-like_dom"/>
</dbReference>
<proteinExistence type="predicted"/>
<evidence type="ECO:0000256" key="4">
    <source>
        <dbReference type="SAM" id="MobiDB-lite"/>
    </source>
</evidence>
<keyword evidence="6" id="KW-0732">Signal</keyword>
<dbReference type="SUPFAM" id="SSF48726">
    <property type="entry name" value="Immunoglobulin"/>
    <property type="match status" value="1"/>
</dbReference>
<dbReference type="SMART" id="SM00409">
    <property type="entry name" value="IG"/>
    <property type="match status" value="1"/>
</dbReference>
<keyword evidence="9" id="KW-1185">Reference proteome</keyword>
<reference evidence="8" key="2">
    <citation type="submission" date="2025-09" db="UniProtKB">
        <authorList>
            <consortium name="Ensembl"/>
        </authorList>
    </citation>
    <scope>IDENTIFICATION</scope>
</reference>
<evidence type="ECO:0000259" key="7">
    <source>
        <dbReference type="PROSITE" id="PS50835"/>
    </source>
</evidence>
<dbReference type="InterPro" id="IPR013106">
    <property type="entry name" value="Ig_V-set"/>
</dbReference>